<keyword evidence="2" id="KW-1185">Reference proteome</keyword>
<dbReference type="SUPFAM" id="SSF53335">
    <property type="entry name" value="S-adenosyl-L-methionine-dependent methyltransferases"/>
    <property type="match status" value="1"/>
</dbReference>
<name>A0ABM6JZS7_SPOUR</name>
<sequence>MDKRLHIKTQGVREWIHQSSHYNRYEATPYEMLNYLFGEHDLLKEGSLIDFGCGKGRVPFYVNHLFCLDTIGIEMNSVLHQNAMTNLLDYRQAFPKRPGSISFECCIAESYIIPADAVTFYFFNPFSLDIFRSVVQRILKSAENSPRTLEIILYYPTDEYVYFLHHHPLFEKVAEIPIAHLQIHDKAERFLVYTYKQP</sequence>
<dbReference type="Proteomes" id="UP000192486">
    <property type="component" value="Chromosome"/>
</dbReference>
<proteinExistence type="predicted"/>
<dbReference type="Gene3D" id="3.40.50.150">
    <property type="entry name" value="Vaccinia Virus protein VP39"/>
    <property type="match status" value="1"/>
</dbReference>
<protein>
    <recommendedName>
        <fullName evidence="3">SAM-dependent methyltransferase</fullName>
    </recommendedName>
</protein>
<accession>A0ABM6JZS7</accession>
<evidence type="ECO:0008006" key="3">
    <source>
        <dbReference type="Google" id="ProtNLM"/>
    </source>
</evidence>
<dbReference type="InterPro" id="IPR029063">
    <property type="entry name" value="SAM-dependent_MTases_sf"/>
</dbReference>
<evidence type="ECO:0000313" key="1">
    <source>
        <dbReference type="EMBL" id="ARF15738.1"/>
    </source>
</evidence>
<dbReference type="EMBL" id="CP015108">
    <property type="protein sequence ID" value="ARF15738.1"/>
    <property type="molecule type" value="Genomic_DNA"/>
</dbReference>
<evidence type="ECO:0000313" key="2">
    <source>
        <dbReference type="Proteomes" id="UP000192486"/>
    </source>
</evidence>
<organism evidence="1 2">
    <name type="scientific">Sporosarcina ureae</name>
    <dbReference type="NCBI Taxonomy" id="1571"/>
    <lineage>
        <taxon>Bacteria</taxon>
        <taxon>Bacillati</taxon>
        <taxon>Bacillota</taxon>
        <taxon>Bacilli</taxon>
        <taxon>Bacillales</taxon>
        <taxon>Caryophanaceae</taxon>
        <taxon>Sporosarcina</taxon>
    </lineage>
</organism>
<reference evidence="1 2" key="1">
    <citation type="submission" date="2016-04" db="EMBL/GenBank/DDBJ databases">
        <title>Comparative Genomics and Epigenetics of Sporosarcina ureae.</title>
        <authorList>
            <person name="Oliver A.S."/>
            <person name="Cooper K.K."/>
        </authorList>
    </citation>
    <scope>NUCLEOTIDE SEQUENCE [LARGE SCALE GENOMIC DNA]</scope>
    <source>
        <strain evidence="1 2">S204</strain>
    </source>
</reference>
<gene>
    <name evidence="1" type="ORF">SporoS204_10000</name>
</gene>